<accession>B3S7I2</accession>
<dbReference type="GO" id="GO:0008270">
    <property type="term" value="F:zinc ion binding"/>
    <property type="evidence" value="ECO:0007669"/>
    <property type="project" value="UniProtKB-KW"/>
</dbReference>
<dbReference type="GO" id="GO:0000724">
    <property type="term" value="P:double-strand break repair via homologous recombination"/>
    <property type="evidence" value="ECO:0000318"/>
    <property type="project" value="GO_Central"/>
</dbReference>
<comment type="pathway">
    <text evidence="2">Protein modification; protein sumoylation.</text>
</comment>
<dbReference type="GeneID" id="6757382"/>
<dbReference type="InterPro" id="IPR013083">
    <property type="entry name" value="Znf_RING/FYVE/PHD"/>
</dbReference>
<evidence type="ECO:0000313" key="16">
    <source>
        <dbReference type="Proteomes" id="UP000009022"/>
    </source>
</evidence>
<dbReference type="OrthoDB" id="26899at2759"/>
<evidence type="ECO:0000256" key="4">
    <source>
        <dbReference type="ARBA" id="ARBA00020923"/>
    </source>
</evidence>
<protein>
    <recommendedName>
        <fullName evidence="4">E3 SUMO-protein ligase NSE2</fullName>
    </recommendedName>
    <alternativeName>
        <fullName evidence="11">E3 SUMO-protein transferase NSE2</fullName>
    </alternativeName>
    <alternativeName>
        <fullName evidence="12">Non-structural maintenance of chromosomes element 2 homolog</fullName>
    </alternativeName>
</protein>
<evidence type="ECO:0000256" key="7">
    <source>
        <dbReference type="ARBA" id="ARBA00022771"/>
    </source>
</evidence>
<dbReference type="InterPro" id="IPR004181">
    <property type="entry name" value="Znf_MIZ"/>
</dbReference>
<organism evidence="15 16">
    <name type="scientific">Trichoplax adhaerens</name>
    <name type="common">Trichoplax reptans</name>
    <dbReference type="NCBI Taxonomy" id="10228"/>
    <lineage>
        <taxon>Eukaryota</taxon>
        <taxon>Metazoa</taxon>
        <taxon>Placozoa</taxon>
        <taxon>Uniplacotomia</taxon>
        <taxon>Trichoplacea</taxon>
        <taxon>Trichoplacidae</taxon>
        <taxon>Trichoplax</taxon>
    </lineage>
</organism>
<dbReference type="CDD" id="cd16651">
    <property type="entry name" value="SPL-RING_NSE2"/>
    <property type="match status" value="1"/>
</dbReference>
<evidence type="ECO:0000256" key="10">
    <source>
        <dbReference type="ARBA" id="ARBA00023242"/>
    </source>
</evidence>
<keyword evidence="9" id="KW-0862">Zinc</keyword>
<sequence>MAGASEIMSTISEAIRTINEAADHAVEVAQSISYKEDTLLVNQFENTIFEYAKVDSQLKEWEKVIEGYSQTLSDYQMRIDNDQQRINPHQDIHETILQDCLDSANKATENDLRAHPFIRQYQDAGFTIEDDMNDDLVTTQVHRSTTCPITKRDIVDPVKNIHCGHTYSHAAIIEIMNLNQKSGKKNRCPFGGCNEFVNENDLVPDSAMQVLIDKNQK</sequence>
<evidence type="ECO:0000256" key="2">
    <source>
        <dbReference type="ARBA" id="ARBA00004718"/>
    </source>
</evidence>
<evidence type="ECO:0000256" key="12">
    <source>
        <dbReference type="ARBA" id="ARBA00032533"/>
    </source>
</evidence>
<evidence type="ECO:0000256" key="3">
    <source>
        <dbReference type="ARBA" id="ARBA00008212"/>
    </source>
</evidence>
<dbReference type="GO" id="GO:0030915">
    <property type="term" value="C:Smc5-Smc6 complex"/>
    <property type="evidence" value="ECO:0000318"/>
    <property type="project" value="GO_Central"/>
</dbReference>
<feature type="domain" description="SP-RING-type" evidence="14">
    <location>
        <begin position="132"/>
        <end position="217"/>
    </location>
</feature>
<reference evidence="15 16" key="1">
    <citation type="journal article" date="2008" name="Nature">
        <title>The Trichoplax genome and the nature of placozoans.</title>
        <authorList>
            <person name="Srivastava M."/>
            <person name="Begovic E."/>
            <person name="Chapman J."/>
            <person name="Putnam N.H."/>
            <person name="Hellsten U."/>
            <person name="Kawashima T."/>
            <person name="Kuo A."/>
            <person name="Mitros T."/>
            <person name="Salamov A."/>
            <person name="Carpenter M.L."/>
            <person name="Signorovitch A.Y."/>
            <person name="Moreno M.A."/>
            <person name="Kamm K."/>
            <person name="Grimwood J."/>
            <person name="Schmutz J."/>
            <person name="Shapiro H."/>
            <person name="Grigoriev I.V."/>
            <person name="Buss L.W."/>
            <person name="Schierwater B."/>
            <person name="Dellaporta S.L."/>
            <person name="Rokhsar D.S."/>
        </authorList>
    </citation>
    <scope>NUCLEOTIDE SEQUENCE [LARGE SCALE GENOMIC DNA]</scope>
    <source>
        <strain evidence="15 16">Grell-BS-1999</strain>
    </source>
</reference>
<dbReference type="PhylomeDB" id="B3S7I2"/>
<dbReference type="STRING" id="10228.B3S7I2"/>
<evidence type="ECO:0000256" key="5">
    <source>
        <dbReference type="ARBA" id="ARBA00022679"/>
    </source>
</evidence>
<comment type="similarity">
    <text evidence="3">Belongs to the NSE2 family.</text>
</comment>
<dbReference type="UniPathway" id="UPA00886"/>
<comment type="subcellular location">
    <subcellularLocation>
        <location evidence="1">Nucleus</location>
    </subcellularLocation>
</comment>
<evidence type="ECO:0000313" key="15">
    <source>
        <dbReference type="EMBL" id="EDV21295.1"/>
    </source>
</evidence>
<evidence type="ECO:0000256" key="1">
    <source>
        <dbReference type="ARBA" id="ARBA00004123"/>
    </source>
</evidence>
<evidence type="ECO:0000256" key="6">
    <source>
        <dbReference type="ARBA" id="ARBA00022723"/>
    </source>
</evidence>
<dbReference type="CTD" id="6757382"/>
<dbReference type="OMA" id="QMRIDND"/>
<dbReference type="GO" id="GO:0016925">
    <property type="term" value="P:protein sumoylation"/>
    <property type="evidence" value="ECO:0000318"/>
    <property type="project" value="GO_Central"/>
</dbReference>
<keyword evidence="16" id="KW-1185">Reference proteome</keyword>
<dbReference type="FunCoup" id="B3S7I2">
    <property type="interactions" value="1234"/>
</dbReference>
<keyword evidence="6" id="KW-0479">Metal-binding</keyword>
<dbReference type="Pfam" id="PF11789">
    <property type="entry name" value="zf-Nse"/>
    <property type="match status" value="1"/>
</dbReference>
<dbReference type="Proteomes" id="UP000009022">
    <property type="component" value="Unassembled WGS sequence"/>
</dbReference>
<name>B3S7I2_TRIAD</name>
<dbReference type="AlphaFoldDB" id="B3S7I2"/>
<gene>
    <name evidence="15" type="ORF">TRIADDRAFT_60175</name>
</gene>
<dbReference type="KEGG" id="tad:TRIADDRAFT_60175"/>
<evidence type="ECO:0000259" key="14">
    <source>
        <dbReference type="PROSITE" id="PS51044"/>
    </source>
</evidence>
<keyword evidence="8" id="KW-0833">Ubl conjugation pathway</keyword>
<dbReference type="InterPro" id="IPR026846">
    <property type="entry name" value="Nse2(Mms21)"/>
</dbReference>
<evidence type="ECO:0000256" key="9">
    <source>
        <dbReference type="ARBA" id="ARBA00022833"/>
    </source>
</evidence>
<dbReference type="Gene3D" id="3.30.40.10">
    <property type="entry name" value="Zinc/RING finger domain, C3HC4 (zinc finger)"/>
    <property type="match status" value="1"/>
</dbReference>
<dbReference type="InParanoid" id="B3S7I2"/>
<proteinExistence type="inferred from homology"/>
<evidence type="ECO:0000256" key="8">
    <source>
        <dbReference type="ARBA" id="ARBA00022786"/>
    </source>
</evidence>
<keyword evidence="10" id="KW-0539">Nucleus</keyword>
<evidence type="ECO:0000256" key="13">
    <source>
        <dbReference type="PROSITE-ProRule" id="PRU00452"/>
    </source>
</evidence>
<dbReference type="HOGENOM" id="CLU_1258071_0_0_1"/>
<dbReference type="eggNOG" id="KOG2979">
    <property type="taxonomic scope" value="Eukaryota"/>
</dbReference>
<dbReference type="EMBL" id="DS985254">
    <property type="protein sequence ID" value="EDV21295.1"/>
    <property type="molecule type" value="Genomic_DNA"/>
</dbReference>
<dbReference type="PROSITE" id="PS51044">
    <property type="entry name" value="ZF_SP_RING"/>
    <property type="match status" value="1"/>
</dbReference>
<dbReference type="RefSeq" id="XP_002116262.1">
    <property type="nucleotide sequence ID" value="XM_002116226.1"/>
</dbReference>
<keyword evidence="5" id="KW-0808">Transferase</keyword>
<evidence type="ECO:0000256" key="11">
    <source>
        <dbReference type="ARBA" id="ARBA00031731"/>
    </source>
</evidence>
<dbReference type="SUPFAM" id="SSF57850">
    <property type="entry name" value="RING/U-box"/>
    <property type="match status" value="1"/>
</dbReference>
<dbReference type="GO" id="GO:0005634">
    <property type="term" value="C:nucleus"/>
    <property type="evidence" value="ECO:0000318"/>
    <property type="project" value="GO_Central"/>
</dbReference>
<dbReference type="PANTHER" id="PTHR21330:SF1">
    <property type="entry name" value="E3 SUMO-PROTEIN LIGASE NSE2"/>
    <property type="match status" value="1"/>
</dbReference>
<keyword evidence="7 13" id="KW-0863">Zinc-finger</keyword>
<dbReference type="PANTHER" id="PTHR21330">
    <property type="entry name" value="E3 SUMO-PROTEIN LIGASE NSE2"/>
    <property type="match status" value="1"/>
</dbReference>
<dbReference type="GO" id="GO:0061665">
    <property type="term" value="F:SUMO ligase activity"/>
    <property type="evidence" value="ECO:0000318"/>
    <property type="project" value="GO_Central"/>
</dbReference>